<evidence type="ECO:0000256" key="1">
    <source>
        <dbReference type="ARBA" id="ARBA00001968"/>
    </source>
</evidence>
<dbReference type="GO" id="GO:0004518">
    <property type="term" value="F:nuclease activity"/>
    <property type="evidence" value="ECO:0007669"/>
    <property type="project" value="UniProtKB-KW"/>
</dbReference>
<protein>
    <recommendedName>
        <fullName evidence="9">DDE Tnp4 domain-containing protein</fullName>
    </recommendedName>
</protein>
<dbReference type="EMBL" id="KQ978082">
    <property type="protein sequence ID" value="KYM97065.1"/>
    <property type="molecule type" value="Genomic_DNA"/>
</dbReference>
<comment type="subcellular location">
    <subcellularLocation>
        <location evidence="2">Nucleus</location>
    </subcellularLocation>
</comment>
<reference evidence="10 11" key="1">
    <citation type="submission" date="2016-03" db="EMBL/GenBank/DDBJ databases">
        <title>Cyphomyrmex costatus WGS genome.</title>
        <authorList>
            <person name="Nygaard S."/>
            <person name="Hu H."/>
            <person name="Boomsma J."/>
            <person name="Zhang G."/>
        </authorList>
    </citation>
    <scope>NUCLEOTIDE SEQUENCE [LARGE SCALE GENOMIC DNA]</scope>
    <source>
        <strain evidence="10">MS0001</strain>
        <tissue evidence="10">Whole body</tissue>
    </source>
</reference>
<dbReference type="AlphaFoldDB" id="A0A151IBQ1"/>
<gene>
    <name evidence="10" type="ORF">ALC62_12256</name>
</gene>
<keyword evidence="5" id="KW-0479">Metal-binding</keyword>
<evidence type="ECO:0000313" key="11">
    <source>
        <dbReference type="Proteomes" id="UP000078542"/>
    </source>
</evidence>
<keyword evidence="4" id="KW-0540">Nuclease</keyword>
<comment type="cofactor">
    <cofactor evidence="1">
        <name>a divalent metal cation</name>
        <dbReference type="ChEBI" id="CHEBI:60240"/>
    </cofactor>
</comment>
<keyword evidence="8" id="KW-0732">Signal</keyword>
<dbReference type="Pfam" id="PF13359">
    <property type="entry name" value="DDE_Tnp_4"/>
    <property type="match status" value="1"/>
</dbReference>
<dbReference type="GO" id="GO:0016787">
    <property type="term" value="F:hydrolase activity"/>
    <property type="evidence" value="ECO:0007669"/>
    <property type="project" value="UniProtKB-KW"/>
</dbReference>
<evidence type="ECO:0000256" key="6">
    <source>
        <dbReference type="ARBA" id="ARBA00022801"/>
    </source>
</evidence>
<proteinExistence type="inferred from homology"/>
<evidence type="ECO:0000256" key="5">
    <source>
        <dbReference type="ARBA" id="ARBA00022723"/>
    </source>
</evidence>
<evidence type="ECO:0000256" key="4">
    <source>
        <dbReference type="ARBA" id="ARBA00022722"/>
    </source>
</evidence>
<dbReference type="PANTHER" id="PTHR22930">
    <property type="match status" value="1"/>
</dbReference>
<keyword evidence="11" id="KW-1185">Reference proteome</keyword>
<evidence type="ECO:0000256" key="2">
    <source>
        <dbReference type="ARBA" id="ARBA00004123"/>
    </source>
</evidence>
<evidence type="ECO:0000313" key="10">
    <source>
        <dbReference type="EMBL" id="KYM97065.1"/>
    </source>
</evidence>
<feature type="chain" id="PRO_5007582057" description="DDE Tnp4 domain-containing protein" evidence="8">
    <location>
        <begin position="24"/>
        <end position="323"/>
    </location>
</feature>
<feature type="signal peptide" evidence="8">
    <location>
        <begin position="1"/>
        <end position="23"/>
    </location>
</feature>
<dbReference type="GO" id="GO:0005634">
    <property type="term" value="C:nucleus"/>
    <property type="evidence" value="ECO:0007669"/>
    <property type="project" value="UniProtKB-SubCell"/>
</dbReference>
<evidence type="ECO:0000256" key="8">
    <source>
        <dbReference type="SAM" id="SignalP"/>
    </source>
</evidence>
<dbReference type="STRING" id="456900.A0A151IBQ1"/>
<evidence type="ECO:0000256" key="3">
    <source>
        <dbReference type="ARBA" id="ARBA00006958"/>
    </source>
</evidence>
<keyword evidence="7" id="KW-0539">Nucleus</keyword>
<dbReference type="GO" id="GO:0046872">
    <property type="term" value="F:metal ion binding"/>
    <property type="evidence" value="ECO:0007669"/>
    <property type="project" value="UniProtKB-KW"/>
</dbReference>
<dbReference type="InterPro" id="IPR027806">
    <property type="entry name" value="HARBI1_dom"/>
</dbReference>
<feature type="domain" description="DDE Tnp4" evidence="9">
    <location>
        <begin position="180"/>
        <end position="317"/>
    </location>
</feature>
<dbReference type="InterPro" id="IPR045249">
    <property type="entry name" value="HARBI1-like"/>
</dbReference>
<dbReference type="PANTHER" id="PTHR22930:SF269">
    <property type="entry name" value="NUCLEASE HARBI1-LIKE PROTEIN"/>
    <property type="match status" value="1"/>
</dbReference>
<evidence type="ECO:0000256" key="7">
    <source>
        <dbReference type="ARBA" id="ARBA00023242"/>
    </source>
</evidence>
<sequence>MTKSQRLKILLLLLLSIYYKRLKQRLKYTNKRWQNRRWLVRLINQQRKQYGEYNNLFQHLKNDEDMFFRYTRMHIQHFNKLFIMLAPYLKKKTKKALPPEQRLLIALRYLATGNSTLSIAFSFRVGESTVRQLIKEVCLVITNKLWPIYITVPTDKQWKNIVEGYWNRWNMKICSKKNISDHLYRFSLIDIGAYGGNSDGGIFESSNIGKGLDNNKLNLPTAHAYLPGSNIRSNISMPGFFIADAAFPLSTRIMKPYSGKNLTKKQKIYNYRHSRGRNTIEGTFGIFANRWRVFHTAISMLPETAILITSASVALHNYIMYEE</sequence>
<evidence type="ECO:0000259" key="9">
    <source>
        <dbReference type="Pfam" id="PF13359"/>
    </source>
</evidence>
<name>A0A151IBQ1_9HYME</name>
<dbReference type="Proteomes" id="UP000078542">
    <property type="component" value="Unassembled WGS sequence"/>
</dbReference>
<organism evidence="10 11">
    <name type="scientific">Cyphomyrmex costatus</name>
    <dbReference type="NCBI Taxonomy" id="456900"/>
    <lineage>
        <taxon>Eukaryota</taxon>
        <taxon>Metazoa</taxon>
        <taxon>Ecdysozoa</taxon>
        <taxon>Arthropoda</taxon>
        <taxon>Hexapoda</taxon>
        <taxon>Insecta</taxon>
        <taxon>Pterygota</taxon>
        <taxon>Neoptera</taxon>
        <taxon>Endopterygota</taxon>
        <taxon>Hymenoptera</taxon>
        <taxon>Apocrita</taxon>
        <taxon>Aculeata</taxon>
        <taxon>Formicoidea</taxon>
        <taxon>Formicidae</taxon>
        <taxon>Myrmicinae</taxon>
        <taxon>Cyphomyrmex</taxon>
    </lineage>
</organism>
<keyword evidence="6" id="KW-0378">Hydrolase</keyword>
<comment type="similarity">
    <text evidence="3">Belongs to the HARBI1 family.</text>
</comment>
<accession>A0A151IBQ1</accession>